<feature type="compositionally biased region" description="Polar residues" evidence="1">
    <location>
        <begin position="131"/>
        <end position="154"/>
    </location>
</feature>
<feature type="compositionally biased region" description="Basic and acidic residues" evidence="1">
    <location>
        <begin position="159"/>
        <end position="175"/>
    </location>
</feature>
<accession>A0AAP0X9I7</accession>
<dbReference type="AlphaFoldDB" id="A0AAP0X9I7"/>
<proteinExistence type="predicted"/>
<name>A0AAP0X9I7_LIQFO</name>
<gene>
    <name evidence="2" type="ORF">L1049_008761</name>
</gene>
<feature type="region of interest" description="Disordered" evidence="1">
    <location>
        <begin position="206"/>
        <end position="245"/>
    </location>
</feature>
<comment type="caution">
    <text evidence="2">The sequence shown here is derived from an EMBL/GenBank/DDBJ whole genome shotgun (WGS) entry which is preliminary data.</text>
</comment>
<feature type="compositionally biased region" description="Polar residues" evidence="1">
    <location>
        <begin position="109"/>
        <end position="122"/>
    </location>
</feature>
<keyword evidence="3" id="KW-1185">Reference proteome</keyword>
<evidence type="ECO:0000256" key="1">
    <source>
        <dbReference type="SAM" id="MobiDB-lite"/>
    </source>
</evidence>
<feature type="compositionally biased region" description="Basic and acidic residues" evidence="1">
    <location>
        <begin position="231"/>
        <end position="245"/>
    </location>
</feature>
<protein>
    <submittedName>
        <fullName evidence="2">Uncharacterized protein</fullName>
    </submittedName>
</protein>
<dbReference type="Proteomes" id="UP001415857">
    <property type="component" value="Unassembled WGS sequence"/>
</dbReference>
<evidence type="ECO:0000313" key="2">
    <source>
        <dbReference type="EMBL" id="KAK9290590.1"/>
    </source>
</evidence>
<organism evidence="2 3">
    <name type="scientific">Liquidambar formosana</name>
    <name type="common">Formosan gum</name>
    <dbReference type="NCBI Taxonomy" id="63359"/>
    <lineage>
        <taxon>Eukaryota</taxon>
        <taxon>Viridiplantae</taxon>
        <taxon>Streptophyta</taxon>
        <taxon>Embryophyta</taxon>
        <taxon>Tracheophyta</taxon>
        <taxon>Spermatophyta</taxon>
        <taxon>Magnoliopsida</taxon>
        <taxon>eudicotyledons</taxon>
        <taxon>Gunneridae</taxon>
        <taxon>Pentapetalae</taxon>
        <taxon>Saxifragales</taxon>
        <taxon>Altingiaceae</taxon>
        <taxon>Liquidambar</taxon>
    </lineage>
</organism>
<sequence>MDPENLDWNNIESIFAEDDTYEHINAPKWIDLSALDDPVVDDAEAWFCKPDCRHPKTVEDFQKLTRNWKVKFLRSVTIAEILPFRERKSRAENLKRRESDSLPVEENIDSQLLKTKGLNSPTKFDEDNENHNPNFSTPLPNSKSVSKKATANSRTTKKKQLDDSHANSSQKDGKPRLRSTFSARNLFAGREILSQITEFCNEMKKLGRKNSKKGSSSEEFSGRVSGSLKESVGDRERMPLLVAKE</sequence>
<dbReference type="EMBL" id="JBBPBK010000002">
    <property type="protein sequence ID" value="KAK9290590.1"/>
    <property type="molecule type" value="Genomic_DNA"/>
</dbReference>
<feature type="region of interest" description="Disordered" evidence="1">
    <location>
        <begin position="92"/>
        <end position="179"/>
    </location>
</feature>
<reference evidence="2 3" key="1">
    <citation type="journal article" date="2024" name="Plant J.">
        <title>Genome sequences and population genomics reveal climatic adaptation and genomic divergence between two closely related sweetgum species.</title>
        <authorList>
            <person name="Xu W.Q."/>
            <person name="Ren C.Q."/>
            <person name="Zhang X.Y."/>
            <person name="Comes H.P."/>
            <person name="Liu X.H."/>
            <person name="Li Y.G."/>
            <person name="Kettle C.J."/>
            <person name="Jalonen R."/>
            <person name="Gaisberger H."/>
            <person name="Ma Y.Z."/>
            <person name="Qiu Y.X."/>
        </authorList>
    </citation>
    <scope>NUCLEOTIDE SEQUENCE [LARGE SCALE GENOMIC DNA]</scope>
    <source>
        <strain evidence="2">Hangzhou</strain>
    </source>
</reference>
<evidence type="ECO:0000313" key="3">
    <source>
        <dbReference type="Proteomes" id="UP001415857"/>
    </source>
</evidence>
<dbReference type="PANTHER" id="PTHR36373:SF2">
    <property type="entry name" value="TPX2 CENTRAL DOMAIN-CONTAINING PROTEIN"/>
    <property type="match status" value="1"/>
</dbReference>
<dbReference type="PANTHER" id="PTHR36373">
    <property type="entry name" value="EXPRESSED PROTEIN"/>
    <property type="match status" value="1"/>
</dbReference>